<sequence>MDSTNELKAPSETVSSSATTLMDIEKASTTEEWKPQKTEWIIMISLSIISLMVALDATILVTVLPQITQSLNGNAIDAFWTGTSYLLSNAVFQPVIASISEFFGRQQLLILSLIFFTAGTIVCAVANNFTVMLVGRSIQGIGGGGILTLSQVIFCDIVPLRYRPKYFAIVQGSWAIGSIVGPVIGGAFVANTTWRWCFYINFPFCALGFVLAIFFVRLNAVAKLTLAQKLRQTDWIGALLFLGGTTVFLIGLSWGGVQYAWNSVQTLGPLILGLAGVAVFVGWQLWIRPQSLLPMSLFYCPSAIISFYCALVNGLLIFSALYYLPFYFMSIRASSPTRAGIELFPALFLLLPGSVVVATLTTRLGAFRWAIWSGWLMTTLGAGLLLLLDVNTKYYIIAIALGVLGIGFGEVITSMNTAIQAISKVKDASMAACMYAFMRSLGAPLGVAICGTIFQNAMSSRLTSHGLPESIAHDSERYIYVLRTMEDEVKKAAILDSYSHGFRAVFVFLTCISASAFAASLFVKHFSMDKELQSKFTARPQSASKK</sequence>
<evidence type="ECO:0000256" key="5">
    <source>
        <dbReference type="SAM" id="Phobius"/>
    </source>
</evidence>
<evidence type="ECO:0000256" key="2">
    <source>
        <dbReference type="ARBA" id="ARBA00022692"/>
    </source>
</evidence>
<feature type="transmembrane region" description="Helical" evidence="5">
    <location>
        <begin position="166"/>
        <end position="190"/>
    </location>
</feature>
<dbReference type="PANTHER" id="PTHR23501">
    <property type="entry name" value="MAJOR FACILITATOR SUPERFAMILY"/>
    <property type="match status" value="1"/>
</dbReference>
<evidence type="ECO:0000313" key="8">
    <source>
        <dbReference type="Proteomes" id="UP001280581"/>
    </source>
</evidence>
<feature type="transmembrane region" description="Helical" evidence="5">
    <location>
        <begin position="196"/>
        <end position="216"/>
    </location>
</feature>
<dbReference type="GO" id="GO:0005886">
    <property type="term" value="C:plasma membrane"/>
    <property type="evidence" value="ECO:0007669"/>
    <property type="project" value="TreeGrafter"/>
</dbReference>
<dbReference type="InterPro" id="IPR020846">
    <property type="entry name" value="MFS_dom"/>
</dbReference>
<evidence type="ECO:0000259" key="6">
    <source>
        <dbReference type="PROSITE" id="PS50850"/>
    </source>
</evidence>
<evidence type="ECO:0000313" key="7">
    <source>
        <dbReference type="EMBL" id="KAK3209513.1"/>
    </source>
</evidence>
<feature type="domain" description="Major facilitator superfamily (MFS) profile" evidence="6">
    <location>
        <begin position="42"/>
        <end position="528"/>
    </location>
</feature>
<dbReference type="InterPro" id="IPR011701">
    <property type="entry name" value="MFS"/>
</dbReference>
<feature type="transmembrane region" description="Helical" evidence="5">
    <location>
        <begin position="236"/>
        <end position="261"/>
    </location>
</feature>
<feature type="transmembrane region" description="Helical" evidence="5">
    <location>
        <begin position="369"/>
        <end position="388"/>
    </location>
</feature>
<feature type="transmembrane region" description="Helical" evidence="5">
    <location>
        <begin position="504"/>
        <end position="523"/>
    </location>
</feature>
<gene>
    <name evidence="7" type="ORF">GRF29_69g2007313</name>
</gene>
<feature type="transmembrane region" description="Helical" evidence="5">
    <location>
        <begin position="394"/>
        <end position="412"/>
    </location>
</feature>
<dbReference type="PANTHER" id="PTHR23501:SF94">
    <property type="entry name" value="MAJOR FACILITATOR SUPERFAMILY (MFS) PROFILE DOMAIN-CONTAINING PROTEIN"/>
    <property type="match status" value="1"/>
</dbReference>
<proteinExistence type="predicted"/>
<keyword evidence="4 5" id="KW-0472">Membrane</keyword>
<reference evidence="7 8" key="1">
    <citation type="submission" date="2021-02" db="EMBL/GenBank/DDBJ databases">
        <title>Genome assembly of Pseudopithomyces chartarum.</title>
        <authorList>
            <person name="Jauregui R."/>
            <person name="Singh J."/>
            <person name="Voisey C."/>
        </authorList>
    </citation>
    <scope>NUCLEOTIDE SEQUENCE [LARGE SCALE GENOMIC DNA]</scope>
    <source>
        <strain evidence="7 8">AGR01</strain>
    </source>
</reference>
<dbReference type="Pfam" id="PF07690">
    <property type="entry name" value="MFS_1"/>
    <property type="match status" value="1"/>
</dbReference>
<dbReference type="PROSITE" id="PS50850">
    <property type="entry name" value="MFS"/>
    <property type="match status" value="1"/>
</dbReference>
<keyword evidence="8" id="KW-1185">Reference proteome</keyword>
<dbReference type="Gene3D" id="1.20.1250.20">
    <property type="entry name" value="MFS general substrate transporter like domains"/>
    <property type="match status" value="1"/>
</dbReference>
<feature type="transmembrane region" description="Helical" evidence="5">
    <location>
        <begin position="133"/>
        <end position="154"/>
    </location>
</feature>
<feature type="transmembrane region" description="Helical" evidence="5">
    <location>
        <begin position="298"/>
        <end position="323"/>
    </location>
</feature>
<feature type="transmembrane region" description="Helical" evidence="5">
    <location>
        <begin position="433"/>
        <end position="454"/>
    </location>
</feature>
<feature type="transmembrane region" description="Helical" evidence="5">
    <location>
        <begin position="108"/>
        <end position="127"/>
    </location>
</feature>
<protein>
    <recommendedName>
        <fullName evidence="6">Major facilitator superfamily (MFS) profile domain-containing protein</fullName>
    </recommendedName>
</protein>
<feature type="transmembrane region" description="Helical" evidence="5">
    <location>
        <begin position="343"/>
        <end position="362"/>
    </location>
</feature>
<feature type="transmembrane region" description="Helical" evidence="5">
    <location>
        <begin position="40"/>
        <end position="64"/>
    </location>
</feature>
<keyword evidence="2 5" id="KW-0812">Transmembrane</keyword>
<dbReference type="SUPFAM" id="SSF103473">
    <property type="entry name" value="MFS general substrate transporter"/>
    <property type="match status" value="1"/>
</dbReference>
<dbReference type="InterPro" id="IPR036259">
    <property type="entry name" value="MFS_trans_sf"/>
</dbReference>
<dbReference type="AlphaFoldDB" id="A0AAN6LXE0"/>
<dbReference type="PRINTS" id="PR01036">
    <property type="entry name" value="TCRTETB"/>
</dbReference>
<evidence type="ECO:0000256" key="1">
    <source>
        <dbReference type="ARBA" id="ARBA00004141"/>
    </source>
</evidence>
<dbReference type="Proteomes" id="UP001280581">
    <property type="component" value="Unassembled WGS sequence"/>
</dbReference>
<evidence type="ECO:0000256" key="4">
    <source>
        <dbReference type="ARBA" id="ARBA00023136"/>
    </source>
</evidence>
<evidence type="ECO:0000256" key="3">
    <source>
        <dbReference type="ARBA" id="ARBA00022989"/>
    </source>
</evidence>
<comment type="caution">
    <text evidence="7">The sequence shown here is derived from an EMBL/GenBank/DDBJ whole genome shotgun (WGS) entry which is preliminary data.</text>
</comment>
<dbReference type="FunFam" id="1.20.1720.10:FF:000018">
    <property type="entry name" value="Putative MFS multidrug transporter"/>
    <property type="match status" value="1"/>
</dbReference>
<accession>A0AAN6LXE0</accession>
<dbReference type="EMBL" id="WVTA01000006">
    <property type="protein sequence ID" value="KAK3209513.1"/>
    <property type="molecule type" value="Genomic_DNA"/>
</dbReference>
<feature type="transmembrane region" description="Helical" evidence="5">
    <location>
        <begin position="267"/>
        <end position="286"/>
    </location>
</feature>
<keyword evidence="3 5" id="KW-1133">Transmembrane helix</keyword>
<comment type="subcellular location">
    <subcellularLocation>
        <location evidence="1">Membrane</location>
        <topology evidence="1">Multi-pass membrane protein</topology>
    </subcellularLocation>
</comment>
<name>A0AAN6LXE0_9PLEO</name>
<organism evidence="7 8">
    <name type="scientific">Pseudopithomyces chartarum</name>
    <dbReference type="NCBI Taxonomy" id="1892770"/>
    <lineage>
        <taxon>Eukaryota</taxon>
        <taxon>Fungi</taxon>
        <taxon>Dikarya</taxon>
        <taxon>Ascomycota</taxon>
        <taxon>Pezizomycotina</taxon>
        <taxon>Dothideomycetes</taxon>
        <taxon>Pleosporomycetidae</taxon>
        <taxon>Pleosporales</taxon>
        <taxon>Massarineae</taxon>
        <taxon>Didymosphaeriaceae</taxon>
        <taxon>Pseudopithomyces</taxon>
    </lineage>
</organism>
<dbReference type="GO" id="GO:0022857">
    <property type="term" value="F:transmembrane transporter activity"/>
    <property type="evidence" value="ECO:0007669"/>
    <property type="project" value="InterPro"/>
</dbReference>